<name>A0AAV3PL27_LITER</name>
<dbReference type="GO" id="GO:0000166">
    <property type="term" value="F:nucleotide binding"/>
    <property type="evidence" value="ECO:0007669"/>
    <property type="project" value="InterPro"/>
</dbReference>
<dbReference type="AlphaFoldDB" id="A0AAV3PL27"/>
<feature type="domain" description="Gfo/Idh/MocA-like oxidoreductase N-terminal" evidence="2">
    <location>
        <begin position="6"/>
        <end position="125"/>
    </location>
</feature>
<evidence type="ECO:0000259" key="3">
    <source>
        <dbReference type="Pfam" id="PF22725"/>
    </source>
</evidence>
<comment type="similarity">
    <text evidence="1">Belongs to the Gfo/Idh/MocA family.</text>
</comment>
<sequence length="358" mass="39889">MVKTQIRFGILGCAKVGRKMCRALELAPNTTLYAIGSRSIETASRFSSENFLPSSVKLYGSYEAVLDDPEVDAVYMPLPASLHLKWAVLAAEKKKHVLLEKPGASNVSELEKILDACESNGVQFMDATMFMHHPRTLKMEEFLDGERFGRLQYVFSSFSYKASPEFLESDIRMKPDLTAQGAVGDLGWYCIRAILWANNYQLPKTVVANRNPSLNKSGVILSCGSSFYWEDGRVANFYCSYLTDITMDITALGSNGSIRLHDFVVPFQENEAQYFQACNSKFINLSTGCEPARSGELVRADLPQEALMVQEFANLVANKADGLKVGKKWADICRKTQVIVDAVYNSIVRGFEPVEIMS</sequence>
<protein>
    <recommendedName>
        <fullName evidence="6">Gfo/Idh/MocA-like oxidoreductase N-terminal domain-containing protein</fullName>
    </recommendedName>
</protein>
<evidence type="ECO:0008006" key="6">
    <source>
        <dbReference type="Google" id="ProtNLM"/>
    </source>
</evidence>
<dbReference type="InterPro" id="IPR036291">
    <property type="entry name" value="NAD(P)-bd_dom_sf"/>
</dbReference>
<evidence type="ECO:0000313" key="4">
    <source>
        <dbReference type="EMBL" id="GAA0152399.1"/>
    </source>
</evidence>
<dbReference type="Proteomes" id="UP001454036">
    <property type="component" value="Unassembled WGS sequence"/>
</dbReference>
<dbReference type="InterPro" id="IPR055170">
    <property type="entry name" value="GFO_IDH_MocA-like_dom"/>
</dbReference>
<evidence type="ECO:0000313" key="5">
    <source>
        <dbReference type="Proteomes" id="UP001454036"/>
    </source>
</evidence>
<dbReference type="SUPFAM" id="SSF55347">
    <property type="entry name" value="Glyceraldehyde-3-phosphate dehydrogenase-like, C-terminal domain"/>
    <property type="match status" value="1"/>
</dbReference>
<proteinExistence type="inferred from homology"/>
<dbReference type="Gene3D" id="3.30.360.10">
    <property type="entry name" value="Dihydrodipicolinate Reductase, domain 2"/>
    <property type="match status" value="1"/>
</dbReference>
<evidence type="ECO:0000259" key="2">
    <source>
        <dbReference type="Pfam" id="PF01408"/>
    </source>
</evidence>
<dbReference type="EMBL" id="BAABME010018053">
    <property type="protein sequence ID" value="GAA0152399.1"/>
    <property type="molecule type" value="Genomic_DNA"/>
</dbReference>
<keyword evidence="5" id="KW-1185">Reference proteome</keyword>
<reference evidence="4 5" key="1">
    <citation type="submission" date="2024-01" db="EMBL/GenBank/DDBJ databases">
        <title>The complete chloroplast genome sequence of Lithospermum erythrorhizon: insights into the phylogenetic relationship among Boraginaceae species and the maternal lineages of purple gromwells.</title>
        <authorList>
            <person name="Okada T."/>
            <person name="Watanabe K."/>
        </authorList>
    </citation>
    <scope>NUCLEOTIDE SEQUENCE [LARGE SCALE GENOMIC DNA]</scope>
</reference>
<evidence type="ECO:0000256" key="1">
    <source>
        <dbReference type="ARBA" id="ARBA00010928"/>
    </source>
</evidence>
<gene>
    <name evidence="4" type="ORF">LIER_37484</name>
</gene>
<dbReference type="InterPro" id="IPR000683">
    <property type="entry name" value="Gfo/Idh/MocA-like_OxRdtase_N"/>
</dbReference>
<dbReference type="PANTHER" id="PTHR46368:SF19">
    <property type="entry name" value="GFO_IDH_MOCA-LIKE OXIDOREDUCTASE N-TERMINAL DOMAIN-CONTAINING PROTEIN"/>
    <property type="match status" value="1"/>
</dbReference>
<dbReference type="Pfam" id="PF01408">
    <property type="entry name" value="GFO_IDH_MocA"/>
    <property type="match status" value="1"/>
</dbReference>
<dbReference type="Gene3D" id="3.40.50.720">
    <property type="entry name" value="NAD(P)-binding Rossmann-like Domain"/>
    <property type="match status" value="1"/>
</dbReference>
<accession>A0AAV3PL27</accession>
<dbReference type="PANTHER" id="PTHR46368">
    <property type="match status" value="1"/>
</dbReference>
<dbReference type="Pfam" id="PF22725">
    <property type="entry name" value="GFO_IDH_MocA_C3"/>
    <property type="match status" value="1"/>
</dbReference>
<organism evidence="4 5">
    <name type="scientific">Lithospermum erythrorhizon</name>
    <name type="common">Purple gromwell</name>
    <name type="synonym">Lithospermum officinale var. erythrorhizon</name>
    <dbReference type="NCBI Taxonomy" id="34254"/>
    <lineage>
        <taxon>Eukaryota</taxon>
        <taxon>Viridiplantae</taxon>
        <taxon>Streptophyta</taxon>
        <taxon>Embryophyta</taxon>
        <taxon>Tracheophyta</taxon>
        <taxon>Spermatophyta</taxon>
        <taxon>Magnoliopsida</taxon>
        <taxon>eudicotyledons</taxon>
        <taxon>Gunneridae</taxon>
        <taxon>Pentapetalae</taxon>
        <taxon>asterids</taxon>
        <taxon>lamiids</taxon>
        <taxon>Boraginales</taxon>
        <taxon>Boraginaceae</taxon>
        <taxon>Boraginoideae</taxon>
        <taxon>Lithospermeae</taxon>
        <taxon>Lithospermum</taxon>
    </lineage>
</organism>
<comment type="caution">
    <text evidence="4">The sequence shown here is derived from an EMBL/GenBank/DDBJ whole genome shotgun (WGS) entry which is preliminary data.</text>
</comment>
<dbReference type="SUPFAM" id="SSF51735">
    <property type="entry name" value="NAD(P)-binding Rossmann-fold domains"/>
    <property type="match status" value="1"/>
</dbReference>
<feature type="domain" description="GFO/IDH/MocA-like oxidoreductase" evidence="3">
    <location>
        <begin position="137"/>
        <end position="259"/>
    </location>
</feature>